<reference evidence="1" key="1">
    <citation type="journal article" date="2023" name="Mol. Biol. Evol.">
        <title>Third-Generation Sequencing Reveals the Adaptive Role of the Epigenome in Three Deep-Sea Polychaetes.</title>
        <authorList>
            <person name="Perez M."/>
            <person name="Aroh O."/>
            <person name="Sun Y."/>
            <person name="Lan Y."/>
            <person name="Juniper S.K."/>
            <person name="Young C.R."/>
            <person name="Angers B."/>
            <person name="Qian P.Y."/>
        </authorList>
    </citation>
    <scope>NUCLEOTIDE SEQUENCE</scope>
    <source>
        <strain evidence="1">P08H-3</strain>
    </source>
</reference>
<evidence type="ECO:0000313" key="1">
    <source>
        <dbReference type="EMBL" id="KAK2147428.1"/>
    </source>
</evidence>
<protein>
    <submittedName>
        <fullName evidence="1">Uncharacterized protein</fullName>
    </submittedName>
</protein>
<dbReference type="Proteomes" id="UP001208570">
    <property type="component" value="Unassembled WGS sequence"/>
</dbReference>
<accession>A0AAD9MX58</accession>
<dbReference type="InterPro" id="IPR037238">
    <property type="entry name" value="YbiA-like_sf"/>
</dbReference>
<sequence length="52" mass="5994">MDRHARVIMEKGVRAKFTQYRELATAITLTGTRNFLECNQYGHVLGNRSILI</sequence>
<dbReference type="AlphaFoldDB" id="A0AAD9MX58"/>
<dbReference type="Gene3D" id="1.10.357.40">
    <property type="entry name" value="YbiA-like"/>
    <property type="match status" value="1"/>
</dbReference>
<proteinExistence type="predicted"/>
<comment type="caution">
    <text evidence="1">The sequence shown here is derived from an EMBL/GenBank/DDBJ whole genome shotgun (WGS) entry which is preliminary data.</text>
</comment>
<dbReference type="SUPFAM" id="SSF143990">
    <property type="entry name" value="YbiA-like"/>
    <property type="match status" value="1"/>
</dbReference>
<gene>
    <name evidence="1" type="ORF">LSH36_554g01074</name>
</gene>
<evidence type="ECO:0000313" key="2">
    <source>
        <dbReference type="Proteomes" id="UP001208570"/>
    </source>
</evidence>
<keyword evidence="2" id="KW-1185">Reference proteome</keyword>
<dbReference type="EMBL" id="JAODUP010000554">
    <property type="protein sequence ID" value="KAK2147428.1"/>
    <property type="molecule type" value="Genomic_DNA"/>
</dbReference>
<organism evidence="1 2">
    <name type="scientific">Paralvinella palmiformis</name>
    <dbReference type="NCBI Taxonomy" id="53620"/>
    <lineage>
        <taxon>Eukaryota</taxon>
        <taxon>Metazoa</taxon>
        <taxon>Spiralia</taxon>
        <taxon>Lophotrochozoa</taxon>
        <taxon>Annelida</taxon>
        <taxon>Polychaeta</taxon>
        <taxon>Sedentaria</taxon>
        <taxon>Canalipalpata</taxon>
        <taxon>Terebellida</taxon>
        <taxon>Terebelliformia</taxon>
        <taxon>Alvinellidae</taxon>
        <taxon>Paralvinella</taxon>
    </lineage>
</organism>
<name>A0AAD9MX58_9ANNE</name>